<dbReference type="STRING" id="1798002.A2478_05565"/>
<dbReference type="EMBL" id="MFGJ01000007">
    <property type="protein sequence ID" value="OGF31916.1"/>
    <property type="molecule type" value="Genomic_DNA"/>
</dbReference>
<evidence type="ECO:0000313" key="3">
    <source>
        <dbReference type="Proteomes" id="UP000179001"/>
    </source>
</evidence>
<reference evidence="2 3" key="1">
    <citation type="journal article" date="2016" name="Nat. Commun.">
        <title>Thousands of microbial genomes shed light on interconnected biogeochemical processes in an aquifer system.</title>
        <authorList>
            <person name="Anantharaman K."/>
            <person name="Brown C.T."/>
            <person name="Hug L.A."/>
            <person name="Sharon I."/>
            <person name="Castelle C.J."/>
            <person name="Probst A.J."/>
            <person name="Thomas B.C."/>
            <person name="Singh A."/>
            <person name="Wilkins M.J."/>
            <person name="Karaoz U."/>
            <person name="Brodie E.L."/>
            <person name="Williams K.H."/>
            <person name="Hubbard S.S."/>
            <person name="Banfield J.F."/>
        </authorList>
    </citation>
    <scope>NUCLEOTIDE SEQUENCE [LARGE SCALE GENOMIC DNA]</scope>
</reference>
<accession>A0A1F5SZJ4</accession>
<comment type="caution">
    <text evidence="2">The sequence shown here is derived from an EMBL/GenBank/DDBJ whole genome shotgun (WGS) entry which is preliminary data.</text>
</comment>
<gene>
    <name evidence="2" type="ORF">A2478_05565</name>
</gene>
<feature type="transmembrane region" description="Helical" evidence="1">
    <location>
        <begin position="6"/>
        <end position="22"/>
    </location>
</feature>
<evidence type="ECO:0000313" key="2">
    <source>
        <dbReference type="EMBL" id="OGF31916.1"/>
    </source>
</evidence>
<keyword evidence="1" id="KW-0472">Membrane</keyword>
<protein>
    <submittedName>
        <fullName evidence="2">Uncharacterized protein</fullName>
    </submittedName>
</protein>
<keyword evidence="1" id="KW-0812">Transmembrane</keyword>
<organism evidence="2 3">
    <name type="scientific">Candidatus Falkowbacteria bacterium RIFOXYC2_FULL_36_12</name>
    <dbReference type="NCBI Taxonomy" id="1798002"/>
    <lineage>
        <taxon>Bacteria</taxon>
        <taxon>Candidatus Falkowiibacteriota</taxon>
    </lineage>
</organism>
<keyword evidence="1" id="KW-1133">Transmembrane helix</keyword>
<evidence type="ECO:0000256" key="1">
    <source>
        <dbReference type="SAM" id="Phobius"/>
    </source>
</evidence>
<name>A0A1F5SZJ4_9BACT</name>
<dbReference type="Proteomes" id="UP000179001">
    <property type="component" value="Unassembled WGS sequence"/>
</dbReference>
<sequence>MQTYIIALGSFFLFAIILYFYNRKTRGWLNYVKINSTKILYSEEKVKARLFIKVREYRTKGNIYLTDQALFFVVKGIIWWKINFVNDKSDELKKVFSGEYCIARSNFQLKQNKGEYVFAEEKMPTPMNKVVVKIYSANCDKLLRLIKGAK</sequence>
<proteinExistence type="predicted"/>
<dbReference type="AlphaFoldDB" id="A0A1F5SZJ4"/>